<dbReference type="Gene3D" id="3.30.1150.10">
    <property type="match status" value="1"/>
</dbReference>
<accession>A0A1D8AYQ1</accession>
<name>A0A1D8AYQ1_9BACT</name>
<reference evidence="1 2" key="1">
    <citation type="submission" date="2016-06" db="EMBL/GenBank/DDBJ databases">
        <title>Three novel species with peptidoglycan cell walls form the new genus Lacunisphaera gen. nov. in the family Opitutaceae of the verrucomicrobial subdivision 4.</title>
        <authorList>
            <person name="Rast P."/>
            <person name="Gloeckner I."/>
            <person name="Jogler M."/>
            <person name="Boedeker C."/>
            <person name="Jeske O."/>
            <person name="Wiegand S."/>
            <person name="Reinhardt R."/>
            <person name="Schumann P."/>
            <person name="Rohde M."/>
            <person name="Spring S."/>
            <person name="Gloeckner F.O."/>
            <person name="Jogler C."/>
        </authorList>
    </citation>
    <scope>NUCLEOTIDE SEQUENCE [LARGE SCALE GENOMIC DNA]</scope>
    <source>
        <strain evidence="1 2">IG16b</strain>
    </source>
</reference>
<organism evidence="1 2">
    <name type="scientific">Lacunisphaera limnophila</name>
    <dbReference type="NCBI Taxonomy" id="1838286"/>
    <lineage>
        <taxon>Bacteria</taxon>
        <taxon>Pseudomonadati</taxon>
        <taxon>Verrucomicrobiota</taxon>
        <taxon>Opitutia</taxon>
        <taxon>Opitutales</taxon>
        <taxon>Opitutaceae</taxon>
        <taxon>Lacunisphaera</taxon>
    </lineage>
</organism>
<gene>
    <name evidence="1" type="ORF">Verru16b_03114</name>
</gene>
<proteinExistence type="predicted"/>
<dbReference type="AlphaFoldDB" id="A0A1D8AYQ1"/>
<protein>
    <submittedName>
        <fullName evidence="1">Uncharacterized protein</fullName>
    </submittedName>
</protein>
<dbReference type="Proteomes" id="UP000095228">
    <property type="component" value="Chromosome"/>
</dbReference>
<evidence type="ECO:0000313" key="1">
    <source>
        <dbReference type="EMBL" id="AOS46020.1"/>
    </source>
</evidence>
<dbReference type="EMBL" id="CP016094">
    <property type="protein sequence ID" value="AOS46020.1"/>
    <property type="molecule type" value="Genomic_DNA"/>
</dbReference>
<evidence type="ECO:0000313" key="2">
    <source>
        <dbReference type="Proteomes" id="UP000095228"/>
    </source>
</evidence>
<dbReference type="KEGG" id="obg:Verru16b_03114"/>
<dbReference type="STRING" id="1838286.Verru16b_03114"/>
<keyword evidence="2" id="KW-1185">Reference proteome</keyword>
<sequence>MAAKAGAAQVGVRVTVDAQGNVTAVRPSMLAISITPPAFADDFREAVEGAVRQWKFRPARVEDIEIVTGGGVAYSRVLHTETVEAEFDLAFTFTTAGKVEAGK</sequence>